<accession>A0A2T1EQ87</accession>
<feature type="transmembrane region" description="Helical" evidence="1">
    <location>
        <begin position="61"/>
        <end position="82"/>
    </location>
</feature>
<feature type="domain" description="DUF4010" evidence="3">
    <location>
        <begin position="183"/>
        <end position="390"/>
    </location>
</feature>
<dbReference type="Pfam" id="PF02308">
    <property type="entry name" value="MgtC"/>
    <property type="match status" value="1"/>
</dbReference>
<dbReference type="InterPro" id="IPR025105">
    <property type="entry name" value="DUF4010"/>
</dbReference>
<feature type="transmembrane region" description="Helical" evidence="1">
    <location>
        <begin position="235"/>
        <end position="254"/>
    </location>
</feature>
<feature type="transmembrane region" description="Helical" evidence="1">
    <location>
        <begin position="306"/>
        <end position="323"/>
    </location>
</feature>
<comment type="caution">
    <text evidence="4">The sequence shown here is derived from an EMBL/GenBank/DDBJ whole genome shotgun (WGS) entry which is preliminary data.</text>
</comment>
<feature type="transmembrane region" description="Helical" evidence="1">
    <location>
        <begin position="112"/>
        <end position="132"/>
    </location>
</feature>
<feature type="transmembrane region" description="Helical" evidence="1">
    <location>
        <begin position="362"/>
        <end position="385"/>
    </location>
</feature>
<feature type="transmembrane region" description="Helical" evidence="1">
    <location>
        <begin position="335"/>
        <end position="356"/>
    </location>
</feature>
<feature type="transmembrane region" description="Helical" evidence="1">
    <location>
        <begin position="174"/>
        <end position="195"/>
    </location>
</feature>
<feature type="domain" description="MgtC/SapB/SrpB/YhiD N-terminal" evidence="2">
    <location>
        <begin position="9"/>
        <end position="134"/>
    </location>
</feature>
<dbReference type="PANTHER" id="PTHR39084:SF1">
    <property type="entry name" value="DUF4010 DOMAIN-CONTAINING PROTEIN"/>
    <property type="match status" value="1"/>
</dbReference>
<dbReference type="InterPro" id="IPR049177">
    <property type="entry name" value="MgtC_SapB_SrpB_YhiD_N"/>
</dbReference>
<evidence type="ECO:0000259" key="2">
    <source>
        <dbReference type="Pfam" id="PF02308"/>
    </source>
</evidence>
<evidence type="ECO:0000259" key="3">
    <source>
        <dbReference type="Pfam" id="PF13194"/>
    </source>
</evidence>
<organism evidence="4 5">
    <name type="scientific">Stenomitos frigidus ULC18</name>
    <dbReference type="NCBI Taxonomy" id="2107698"/>
    <lineage>
        <taxon>Bacteria</taxon>
        <taxon>Bacillati</taxon>
        <taxon>Cyanobacteriota</taxon>
        <taxon>Cyanophyceae</taxon>
        <taxon>Leptolyngbyales</taxon>
        <taxon>Leptolyngbyaceae</taxon>
        <taxon>Stenomitos</taxon>
    </lineage>
</organism>
<feature type="transmembrane region" description="Helical" evidence="1">
    <location>
        <begin position="89"/>
        <end position="106"/>
    </location>
</feature>
<keyword evidence="5" id="KW-1185">Reference proteome</keyword>
<evidence type="ECO:0000313" key="4">
    <source>
        <dbReference type="EMBL" id="PSB34912.1"/>
    </source>
</evidence>
<keyword evidence="1" id="KW-0472">Membrane</keyword>
<evidence type="ECO:0000313" key="5">
    <source>
        <dbReference type="Proteomes" id="UP000239576"/>
    </source>
</evidence>
<reference evidence="5" key="1">
    <citation type="submission" date="2018-02" db="EMBL/GenBank/DDBJ databases">
        <authorList>
            <person name="Moore K."/>
            <person name="Momper L."/>
        </authorList>
    </citation>
    <scope>NUCLEOTIDE SEQUENCE [LARGE SCALE GENOMIC DNA]</scope>
    <source>
        <strain evidence="5">ULC18</strain>
    </source>
</reference>
<feature type="transmembrane region" description="Helical" evidence="1">
    <location>
        <begin position="37"/>
        <end position="55"/>
    </location>
</feature>
<dbReference type="Proteomes" id="UP000239576">
    <property type="component" value="Unassembled WGS sequence"/>
</dbReference>
<feature type="transmembrane region" description="Helical" evidence="1">
    <location>
        <begin position="144"/>
        <end position="162"/>
    </location>
</feature>
<keyword evidence="1" id="KW-1133">Transmembrane helix</keyword>
<keyword evidence="1" id="KW-0812">Transmembrane</keyword>
<dbReference type="AlphaFoldDB" id="A0A2T1EQ87"/>
<feature type="transmembrane region" description="Helical" evidence="1">
    <location>
        <begin position="397"/>
        <end position="415"/>
    </location>
</feature>
<proteinExistence type="predicted"/>
<feature type="transmembrane region" description="Helical" evidence="1">
    <location>
        <begin position="6"/>
        <end position="25"/>
    </location>
</feature>
<feature type="transmembrane region" description="Helical" evidence="1">
    <location>
        <begin position="202"/>
        <end position="223"/>
    </location>
</feature>
<dbReference type="PANTHER" id="PTHR39084">
    <property type="entry name" value="MEMBRANE PROTEIN-RELATED"/>
    <property type="match status" value="1"/>
</dbReference>
<dbReference type="OrthoDB" id="9813718at2"/>
<gene>
    <name evidence="4" type="ORF">C7B82_01705</name>
</gene>
<name>A0A2T1EQ87_9CYAN</name>
<feature type="transmembrane region" description="Helical" evidence="1">
    <location>
        <begin position="266"/>
        <end position="286"/>
    </location>
</feature>
<dbReference type="EMBL" id="PVWK01000011">
    <property type="protein sequence ID" value="PSB34912.1"/>
    <property type="molecule type" value="Genomic_DNA"/>
</dbReference>
<protein>
    <submittedName>
        <fullName evidence="4">MgtC/SapB transporter</fullName>
    </submittedName>
</protein>
<dbReference type="RefSeq" id="WP_106254589.1">
    <property type="nucleotide sequence ID" value="NZ_CAWNSW010000036.1"/>
</dbReference>
<reference evidence="4 5" key="2">
    <citation type="submission" date="2018-03" db="EMBL/GenBank/DDBJ databases">
        <title>The ancient ancestry and fast evolution of plastids.</title>
        <authorList>
            <person name="Moore K.R."/>
            <person name="Magnabosco C."/>
            <person name="Momper L."/>
            <person name="Gold D.A."/>
            <person name="Bosak T."/>
            <person name="Fournier G.P."/>
        </authorList>
    </citation>
    <scope>NUCLEOTIDE SEQUENCE [LARGE SCALE GENOMIC DNA]</scope>
    <source>
        <strain evidence="4 5">ULC18</strain>
    </source>
</reference>
<sequence>MDTTVTLRLVIALAIGLIIGMERGWESRESPEGLRSAGIRSFGFVGLLGGIAALLTAQLGVGILAVAFLGLALIVAISYGLITQRTQDFGITTELALFITFMLGALTGKGLIAEAVAIAVVTAVLLGFKQELHQSLKHIDRRELIATLQLLLIAAVVLPLLPDRNLGPWSALNPHAIGLLVALIAGISYLGYFAMRLWGTRVGILATAVLGALVSSTAVTVSFGRIARREQRNFALLGAGISLASGTMALRILIEVSIVNPLLLPSLVPPVACLAMVPLIAAGAIAIRTRATEASTKVELKNPIELATALGYGAVFTILFVLIRAMEAWFGNAGIYALSAISGVTDVDAVSLSLAQATKGDLPLLVGTNGILIAAMVNTIVKALLATIIGGWELARWCAPILLLALGLSLTTAFFTSF</sequence>
<dbReference type="Pfam" id="PF13194">
    <property type="entry name" value="DUF4010"/>
    <property type="match status" value="1"/>
</dbReference>
<evidence type="ECO:0000256" key="1">
    <source>
        <dbReference type="SAM" id="Phobius"/>
    </source>
</evidence>